<dbReference type="InterPro" id="IPR000524">
    <property type="entry name" value="Tscrpt_reg_HTH_GntR"/>
</dbReference>
<dbReference type="SMART" id="SM00345">
    <property type="entry name" value="HTH_GNTR"/>
    <property type="match status" value="1"/>
</dbReference>
<gene>
    <name evidence="5" type="ORF">GCM10022255_000110</name>
</gene>
<dbReference type="InterPro" id="IPR050679">
    <property type="entry name" value="Bact_HTH_transcr_reg"/>
</dbReference>
<keyword evidence="1" id="KW-0805">Transcription regulation</keyword>
<dbReference type="PRINTS" id="PR00035">
    <property type="entry name" value="HTHGNTR"/>
</dbReference>
<comment type="caution">
    <text evidence="5">The sequence shown here is derived from an EMBL/GenBank/DDBJ whole genome shotgun (WGS) entry which is preliminary data.</text>
</comment>
<dbReference type="Gene3D" id="1.10.10.10">
    <property type="entry name" value="Winged helix-like DNA-binding domain superfamily/Winged helix DNA-binding domain"/>
    <property type="match status" value="1"/>
</dbReference>
<organism evidence="5 6">
    <name type="scientific">Dactylosporangium darangshiense</name>
    <dbReference type="NCBI Taxonomy" id="579108"/>
    <lineage>
        <taxon>Bacteria</taxon>
        <taxon>Bacillati</taxon>
        <taxon>Actinomycetota</taxon>
        <taxon>Actinomycetes</taxon>
        <taxon>Micromonosporales</taxon>
        <taxon>Micromonosporaceae</taxon>
        <taxon>Dactylosporangium</taxon>
    </lineage>
</organism>
<evidence type="ECO:0000313" key="6">
    <source>
        <dbReference type="Proteomes" id="UP001500620"/>
    </source>
</evidence>
<dbReference type="Proteomes" id="UP001500620">
    <property type="component" value="Unassembled WGS sequence"/>
</dbReference>
<name>A0ABP8CSV3_9ACTN</name>
<evidence type="ECO:0000313" key="5">
    <source>
        <dbReference type="EMBL" id="GAA4242981.1"/>
    </source>
</evidence>
<evidence type="ECO:0000256" key="3">
    <source>
        <dbReference type="ARBA" id="ARBA00023163"/>
    </source>
</evidence>
<keyword evidence="6" id="KW-1185">Reference proteome</keyword>
<dbReference type="PANTHER" id="PTHR44846">
    <property type="entry name" value="MANNOSYL-D-GLYCERATE TRANSPORT/METABOLISM SYSTEM REPRESSOR MNGR-RELATED"/>
    <property type="match status" value="1"/>
</dbReference>
<dbReference type="Pfam" id="PF00392">
    <property type="entry name" value="GntR"/>
    <property type="match status" value="1"/>
</dbReference>
<protein>
    <recommendedName>
        <fullName evidence="4">HTH gntR-type domain-containing protein</fullName>
    </recommendedName>
</protein>
<accession>A0ABP8CSV3</accession>
<dbReference type="SUPFAM" id="SSF46785">
    <property type="entry name" value="Winged helix' DNA-binding domain"/>
    <property type="match status" value="1"/>
</dbReference>
<sequence length="131" mass="14233">MPVGFRDIVGKLRQQIQDGRYPPGACLPSEAEMVKDFGCGRDTIRDAMAVLSNEGYILRRRGHLTIVRTRPAPTVLELPPDAQITARPITLTESDAIGCGPGIAMLEVTTPEAGTITYRGDEYVLITPPAR</sequence>
<keyword evidence="2" id="KW-0238">DNA-binding</keyword>
<feature type="domain" description="HTH gntR-type" evidence="4">
    <location>
        <begin position="2"/>
        <end position="70"/>
    </location>
</feature>
<reference evidence="6" key="1">
    <citation type="journal article" date="2019" name="Int. J. Syst. Evol. Microbiol.">
        <title>The Global Catalogue of Microorganisms (GCM) 10K type strain sequencing project: providing services to taxonomists for standard genome sequencing and annotation.</title>
        <authorList>
            <consortium name="The Broad Institute Genomics Platform"/>
            <consortium name="The Broad Institute Genome Sequencing Center for Infectious Disease"/>
            <person name="Wu L."/>
            <person name="Ma J."/>
        </authorList>
    </citation>
    <scope>NUCLEOTIDE SEQUENCE [LARGE SCALE GENOMIC DNA]</scope>
    <source>
        <strain evidence="6">JCM 17441</strain>
    </source>
</reference>
<keyword evidence="3" id="KW-0804">Transcription</keyword>
<dbReference type="InterPro" id="IPR036388">
    <property type="entry name" value="WH-like_DNA-bd_sf"/>
</dbReference>
<dbReference type="EMBL" id="BAABAT010000001">
    <property type="protein sequence ID" value="GAA4242981.1"/>
    <property type="molecule type" value="Genomic_DNA"/>
</dbReference>
<dbReference type="InterPro" id="IPR036390">
    <property type="entry name" value="WH_DNA-bd_sf"/>
</dbReference>
<evidence type="ECO:0000256" key="1">
    <source>
        <dbReference type="ARBA" id="ARBA00023015"/>
    </source>
</evidence>
<dbReference type="PROSITE" id="PS50949">
    <property type="entry name" value="HTH_GNTR"/>
    <property type="match status" value="1"/>
</dbReference>
<proteinExistence type="predicted"/>
<dbReference type="CDD" id="cd07377">
    <property type="entry name" value="WHTH_GntR"/>
    <property type="match status" value="1"/>
</dbReference>
<evidence type="ECO:0000256" key="2">
    <source>
        <dbReference type="ARBA" id="ARBA00023125"/>
    </source>
</evidence>
<evidence type="ECO:0000259" key="4">
    <source>
        <dbReference type="PROSITE" id="PS50949"/>
    </source>
</evidence>
<dbReference type="RefSeq" id="WP_345119802.1">
    <property type="nucleotide sequence ID" value="NZ_BAABAT010000001.1"/>
</dbReference>
<dbReference type="PANTHER" id="PTHR44846:SF17">
    <property type="entry name" value="GNTR-FAMILY TRANSCRIPTIONAL REGULATOR"/>
    <property type="match status" value="1"/>
</dbReference>